<protein>
    <submittedName>
        <fullName evidence="7">TspO protein</fullName>
    </submittedName>
</protein>
<dbReference type="PANTHER" id="PTHR10057:SF0">
    <property type="entry name" value="TRANSLOCATOR PROTEIN"/>
    <property type="match status" value="1"/>
</dbReference>
<dbReference type="CDD" id="cd15904">
    <property type="entry name" value="TSPO_MBR"/>
    <property type="match status" value="1"/>
</dbReference>
<dbReference type="EMBL" id="MFBN01000024">
    <property type="protein sequence ID" value="OGD95199.1"/>
    <property type="molecule type" value="Genomic_DNA"/>
</dbReference>
<dbReference type="PANTHER" id="PTHR10057">
    <property type="entry name" value="PERIPHERAL-TYPE BENZODIAZEPINE RECEPTOR"/>
    <property type="match status" value="1"/>
</dbReference>
<keyword evidence="4 6" id="KW-1133">Transmembrane helix</keyword>
<evidence type="ECO:0000256" key="4">
    <source>
        <dbReference type="ARBA" id="ARBA00022989"/>
    </source>
</evidence>
<evidence type="ECO:0000313" key="8">
    <source>
        <dbReference type="Proteomes" id="UP000178336"/>
    </source>
</evidence>
<dbReference type="InterPro" id="IPR004307">
    <property type="entry name" value="TspO_MBR"/>
</dbReference>
<dbReference type="GO" id="GO:0016020">
    <property type="term" value="C:membrane"/>
    <property type="evidence" value="ECO:0007669"/>
    <property type="project" value="UniProtKB-SubCell"/>
</dbReference>
<reference evidence="7 8" key="1">
    <citation type="journal article" date="2016" name="Nat. Commun.">
        <title>Thousands of microbial genomes shed light on interconnected biogeochemical processes in an aquifer system.</title>
        <authorList>
            <person name="Anantharaman K."/>
            <person name="Brown C.T."/>
            <person name="Hug L.A."/>
            <person name="Sharon I."/>
            <person name="Castelle C.J."/>
            <person name="Probst A.J."/>
            <person name="Thomas B.C."/>
            <person name="Singh A."/>
            <person name="Wilkins M.J."/>
            <person name="Karaoz U."/>
            <person name="Brodie E.L."/>
            <person name="Williams K.H."/>
            <person name="Hubbard S.S."/>
            <person name="Banfield J.F."/>
        </authorList>
    </citation>
    <scope>NUCLEOTIDE SEQUENCE [LARGE SCALE GENOMIC DNA]</scope>
</reference>
<dbReference type="PIRSF" id="PIRSF005859">
    <property type="entry name" value="PBR"/>
    <property type="match status" value="1"/>
</dbReference>
<dbReference type="AlphaFoldDB" id="A0A1F5GTP0"/>
<feature type="transmembrane region" description="Helical" evidence="6">
    <location>
        <begin position="7"/>
        <end position="28"/>
    </location>
</feature>
<accession>A0A1F5GTP0</accession>
<dbReference type="GO" id="GO:0033013">
    <property type="term" value="P:tetrapyrrole metabolic process"/>
    <property type="evidence" value="ECO:0007669"/>
    <property type="project" value="UniProtKB-ARBA"/>
</dbReference>
<keyword evidence="5 6" id="KW-0472">Membrane</keyword>
<dbReference type="Proteomes" id="UP000178336">
    <property type="component" value="Unassembled WGS sequence"/>
</dbReference>
<evidence type="ECO:0000256" key="2">
    <source>
        <dbReference type="ARBA" id="ARBA00007524"/>
    </source>
</evidence>
<comment type="subcellular location">
    <subcellularLocation>
        <location evidence="1">Membrane</location>
        <topology evidence="1">Multi-pass membrane protein</topology>
    </subcellularLocation>
</comment>
<feature type="transmembrane region" description="Helical" evidence="6">
    <location>
        <begin position="48"/>
        <end position="69"/>
    </location>
</feature>
<evidence type="ECO:0000256" key="6">
    <source>
        <dbReference type="SAM" id="Phobius"/>
    </source>
</evidence>
<evidence type="ECO:0000313" key="7">
    <source>
        <dbReference type="EMBL" id="OGD95199.1"/>
    </source>
</evidence>
<comment type="similarity">
    <text evidence="2">Belongs to the TspO/BZRP family.</text>
</comment>
<evidence type="ECO:0000256" key="5">
    <source>
        <dbReference type="ARBA" id="ARBA00023136"/>
    </source>
</evidence>
<dbReference type="FunFam" id="1.20.1260.100:FF:000001">
    <property type="entry name" value="translocator protein 2"/>
    <property type="match status" value="1"/>
</dbReference>
<sequence>MTKIKVIPLIFSIGVCFLAAGVGSVFTTSVIDTWYATLNKPFFNPPNWIFGPVWTLLYLMMGISLYTFWNIKINAKERRQGLSLFFVQLVLNVLWSMLFFGLKSPIGAFIGIIVLWLAIYLTIRKFLEVSKLAGWLLIPYLAWASFATILNLSTVFLNR</sequence>
<feature type="transmembrane region" description="Helical" evidence="6">
    <location>
        <begin position="135"/>
        <end position="157"/>
    </location>
</feature>
<evidence type="ECO:0000256" key="3">
    <source>
        <dbReference type="ARBA" id="ARBA00022692"/>
    </source>
</evidence>
<dbReference type="Pfam" id="PF03073">
    <property type="entry name" value="TspO_MBR"/>
    <property type="match status" value="1"/>
</dbReference>
<proteinExistence type="inferred from homology"/>
<keyword evidence="3 6" id="KW-0812">Transmembrane</keyword>
<evidence type="ECO:0000256" key="1">
    <source>
        <dbReference type="ARBA" id="ARBA00004141"/>
    </source>
</evidence>
<dbReference type="Gene3D" id="1.20.1260.100">
    <property type="entry name" value="TspO/MBR protein"/>
    <property type="match status" value="1"/>
</dbReference>
<feature type="transmembrane region" description="Helical" evidence="6">
    <location>
        <begin position="106"/>
        <end position="123"/>
    </location>
</feature>
<feature type="transmembrane region" description="Helical" evidence="6">
    <location>
        <begin position="81"/>
        <end position="100"/>
    </location>
</feature>
<name>A0A1F5GTP0_9BACT</name>
<gene>
    <name evidence="7" type="ORF">A3A48_02095</name>
</gene>
<comment type="caution">
    <text evidence="7">The sequence shown here is derived from an EMBL/GenBank/DDBJ whole genome shotgun (WGS) entry which is preliminary data.</text>
</comment>
<organism evidence="7 8">
    <name type="scientific">Candidatus Curtissbacteria bacterium RIFCSPLOWO2_01_FULL_37_9</name>
    <dbReference type="NCBI Taxonomy" id="1797724"/>
    <lineage>
        <taxon>Bacteria</taxon>
        <taxon>Candidatus Curtissiibacteriota</taxon>
    </lineage>
</organism>
<dbReference type="InterPro" id="IPR038330">
    <property type="entry name" value="TspO/MBR-related_sf"/>
</dbReference>